<dbReference type="EMBL" id="JACBYR010000001">
    <property type="protein sequence ID" value="NYE83376.1"/>
    <property type="molecule type" value="Genomic_DNA"/>
</dbReference>
<sequence length="84" mass="9743">MKRTFQYRRPAATADRFEIEITMEPRGGDGFHPRVQVYRETRGVRSLLKRMEGGGGPYRDWERGYRDTLTRVCCAIEAGQFTPS</sequence>
<protein>
    <submittedName>
        <fullName evidence="1">Uncharacterized protein</fullName>
    </submittedName>
</protein>
<name>A0A7Y9IUP1_9BURK</name>
<evidence type="ECO:0000313" key="1">
    <source>
        <dbReference type="EMBL" id="NYE83376.1"/>
    </source>
</evidence>
<dbReference type="AlphaFoldDB" id="A0A7Y9IUP1"/>
<dbReference type="Proteomes" id="UP000542125">
    <property type="component" value="Unassembled WGS sequence"/>
</dbReference>
<accession>A0A7Y9IUP1</accession>
<keyword evidence="2" id="KW-1185">Reference proteome</keyword>
<organism evidence="1 2">
    <name type="scientific">Pigmentiphaga litoralis</name>
    <dbReference type="NCBI Taxonomy" id="516702"/>
    <lineage>
        <taxon>Bacteria</taxon>
        <taxon>Pseudomonadati</taxon>
        <taxon>Pseudomonadota</taxon>
        <taxon>Betaproteobacteria</taxon>
        <taxon>Burkholderiales</taxon>
        <taxon>Alcaligenaceae</taxon>
        <taxon>Pigmentiphaga</taxon>
    </lineage>
</organism>
<reference evidence="1 2" key="1">
    <citation type="submission" date="2020-07" db="EMBL/GenBank/DDBJ databases">
        <title>Genomic Encyclopedia of Type Strains, Phase IV (KMG-V): Genome sequencing to study the core and pangenomes of soil and plant-associated prokaryotes.</title>
        <authorList>
            <person name="Whitman W."/>
        </authorList>
    </citation>
    <scope>NUCLEOTIDE SEQUENCE [LARGE SCALE GENOMIC DNA]</scope>
    <source>
        <strain evidence="1 2">SAS40</strain>
    </source>
</reference>
<comment type="caution">
    <text evidence="1">The sequence shown here is derived from an EMBL/GenBank/DDBJ whole genome shotgun (WGS) entry which is preliminary data.</text>
</comment>
<gene>
    <name evidence="1" type="ORF">FHW18_002647</name>
</gene>
<evidence type="ECO:0000313" key="2">
    <source>
        <dbReference type="Proteomes" id="UP000542125"/>
    </source>
</evidence>
<proteinExistence type="predicted"/>
<dbReference type="RefSeq" id="WP_179586975.1">
    <property type="nucleotide sequence ID" value="NZ_JACBYR010000001.1"/>
</dbReference>